<dbReference type="PROSITE" id="PS00450">
    <property type="entry name" value="ACONITASE_1"/>
    <property type="match status" value="1"/>
</dbReference>
<keyword evidence="12" id="KW-0694">RNA-binding</keyword>
<dbReference type="InterPro" id="IPR015929">
    <property type="entry name" value="Aconitase_B_swivel"/>
</dbReference>
<evidence type="ECO:0000313" key="22">
    <source>
        <dbReference type="Proteomes" id="UP000749010"/>
    </source>
</evidence>
<dbReference type="PIRSF" id="PIRSF036687">
    <property type="entry name" value="AcnB"/>
    <property type="match status" value="1"/>
</dbReference>
<dbReference type="NCBIfam" id="NF006690">
    <property type="entry name" value="PRK09238.1"/>
    <property type="match status" value="1"/>
</dbReference>
<dbReference type="EC" id="4.2.1.3" evidence="6 17"/>
<dbReference type="InterPro" id="IPR015933">
    <property type="entry name" value="Aconitase_B_HEAT-like_dom"/>
</dbReference>
<feature type="domain" description="Aconitase B HEAT-like" evidence="20">
    <location>
        <begin position="5"/>
        <end position="155"/>
    </location>
</feature>
<organism evidence="21 22">
    <name type="scientific">Candidatus Accumulibacter phosphatis</name>
    <dbReference type="NCBI Taxonomy" id="327160"/>
    <lineage>
        <taxon>Bacteria</taxon>
        <taxon>Pseudomonadati</taxon>
        <taxon>Pseudomonadota</taxon>
        <taxon>Betaproteobacteria</taxon>
        <taxon>Candidatus Accumulibacter</taxon>
    </lineage>
</organism>
<evidence type="ECO:0000256" key="9">
    <source>
        <dbReference type="ARBA" id="ARBA00022485"/>
    </source>
</evidence>
<evidence type="ECO:0000256" key="17">
    <source>
        <dbReference type="PIRNR" id="PIRNR036687"/>
    </source>
</evidence>
<evidence type="ECO:0000256" key="7">
    <source>
        <dbReference type="ARBA" id="ARBA00013250"/>
    </source>
</evidence>
<dbReference type="SUPFAM" id="SSF53732">
    <property type="entry name" value="Aconitase iron-sulfur domain"/>
    <property type="match status" value="1"/>
</dbReference>
<comment type="catalytic activity">
    <reaction evidence="1 17">
        <text>(2S,3R)-3-hydroxybutane-1,2,3-tricarboxylate = 2-methyl-cis-aconitate + H2O</text>
        <dbReference type="Rhea" id="RHEA:17941"/>
        <dbReference type="ChEBI" id="CHEBI:15377"/>
        <dbReference type="ChEBI" id="CHEBI:57429"/>
        <dbReference type="ChEBI" id="CHEBI:57872"/>
        <dbReference type="EC" id="4.2.1.99"/>
    </reaction>
</comment>
<gene>
    <name evidence="21" type="ORF">E4Q23_15560</name>
</gene>
<evidence type="ECO:0000256" key="11">
    <source>
        <dbReference type="ARBA" id="ARBA00022723"/>
    </source>
</evidence>
<keyword evidence="15 17" id="KW-0456">Lyase</keyword>
<evidence type="ECO:0000313" key="21">
    <source>
        <dbReference type="EMBL" id="NMQ29052.1"/>
    </source>
</evidence>
<dbReference type="InterPro" id="IPR036288">
    <property type="entry name" value="Aconitase_B_HEAT-like_dom_sf"/>
</dbReference>
<dbReference type="InterPro" id="IPR004406">
    <property type="entry name" value="Aconitase_B"/>
</dbReference>
<keyword evidence="9" id="KW-0004">4Fe-4S</keyword>
<reference evidence="21 22" key="1">
    <citation type="submission" date="2019-03" db="EMBL/GenBank/DDBJ databases">
        <title>Metabolic reconstructions from genomes of highly enriched 'Candidatus Accumulibacter' and 'Candidatus Competibacter' bioreactor populations.</title>
        <authorList>
            <person name="Annavajhala M.K."/>
            <person name="Welles L."/>
            <person name="Abbas B."/>
            <person name="Sorokin D."/>
            <person name="Park H."/>
            <person name="Van Loosdrecht M."/>
            <person name="Chandran K."/>
        </authorList>
    </citation>
    <scope>NUCLEOTIDE SEQUENCE [LARGE SCALE GENOMIC DNA]</scope>
    <source>
        <strain evidence="21 22">SBR_S</strain>
    </source>
</reference>
<dbReference type="RefSeq" id="WP_169067508.1">
    <property type="nucleotide sequence ID" value="NZ_SPMY01000045.1"/>
</dbReference>
<dbReference type="Gene3D" id="3.20.19.10">
    <property type="entry name" value="Aconitase, domain 4"/>
    <property type="match status" value="1"/>
</dbReference>
<evidence type="ECO:0000256" key="12">
    <source>
        <dbReference type="ARBA" id="ARBA00022884"/>
    </source>
</evidence>
<dbReference type="InterPro" id="IPR036008">
    <property type="entry name" value="Aconitase_4Fe-4S_dom"/>
</dbReference>
<keyword evidence="10 17" id="KW-0816">Tricarboxylic acid cycle</keyword>
<dbReference type="SUPFAM" id="SSF52016">
    <property type="entry name" value="LeuD/IlvD-like"/>
    <property type="match status" value="1"/>
</dbReference>
<dbReference type="Gene3D" id="1.25.40.310">
    <property type="entry name" value="Aconitate B, HEAT-like domain"/>
    <property type="match status" value="1"/>
</dbReference>
<feature type="domain" description="Aconitase/3-isopropylmalate dehydratase large subunit alpha/beta/alpha" evidence="18">
    <location>
        <begin position="701"/>
        <end position="821"/>
    </location>
</feature>
<dbReference type="SUPFAM" id="SSF74778">
    <property type="entry name" value="Aconitase B, N-terminal domain"/>
    <property type="match status" value="1"/>
</dbReference>
<dbReference type="CDD" id="cd01576">
    <property type="entry name" value="AcnB_Swivel"/>
    <property type="match status" value="1"/>
</dbReference>
<evidence type="ECO:0000256" key="6">
    <source>
        <dbReference type="ARBA" id="ARBA00012926"/>
    </source>
</evidence>
<comment type="pathway">
    <text evidence="3 17">Carbohydrate metabolism; tricarboxylic acid cycle; isocitrate from oxaloacetate: step 2/2.</text>
</comment>
<keyword evidence="14" id="KW-0411">Iron-sulfur</keyword>
<evidence type="ECO:0000256" key="2">
    <source>
        <dbReference type="ARBA" id="ARBA00001966"/>
    </source>
</evidence>
<dbReference type="GO" id="GO:0047456">
    <property type="term" value="F:2-methylisocitrate dehydratase activity"/>
    <property type="evidence" value="ECO:0007669"/>
    <property type="project" value="UniProtKB-EC"/>
</dbReference>
<dbReference type="Pfam" id="PF06434">
    <property type="entry name" value="Aconitase_2_N"/>
    <property type="match status" value="1"/>
</dbReference>
<evidence type="ECO:0000256" key="4">
    <source>
        <dbReference type="ARBA" id="ARBA00005026"/>
    </source>
</evidence>
<dbReference type="InterPro" id="IPR015928">
    <property type="entry name" value="Aconitase/3IPM_dehydase_swvl"/>
</dbReference>
<protein>
    <recommendedName>
        <fullName evidence="8 17">Aconitate hydratase B</fullName>
        <ecNumber evidence="6 17">4.2.1.3</ecNumber>
        <ecNumber evidence="7 17">4.2.1.99</ecNumber>
    </recommendedName>
    <alternativeName>
        <fullName evidence="17">2-methylisocitrate dehydratase</fullName>
    </alternativeName>
</protein>
<comment type="similarity">
    <text evidence="5 17">Belongs to the aconitase/IPM isomerase family.</text>
</comment>
<evidence type="ECO:0000259" key="20">
    <source>
        <dbReference type="Pfam" id="PF11791"/>
    </source>
</evidence>
<comment type="cofactor">
    <cofactor evidence="2">
        <name>[4Fe-4S] cluster</name>
        <dbReference type="ChEBI" id="CHEBI:49883"/>
    </cofactor>
</comment>
<accession>A0ABX1TXQ4</accession>
<comment type="pathway">
    <text evidence="4">Organic acid metabolism; propanoate degradation.</text>
</comment>
<keyword evidence="22" id="KW-1185">Reference proteome</keyword>
<proteinExistence type="inferred from homology"/>
<evidence type="ECO:0000256" key="15">
    <source>
        <dbReference type="ARBA" id="ARBA00023239"/>
    </source>
</evidence>
<dbReference type="PANTHER" id="PTHR43160">
    <property type="entry name" value="ACONITATE HYDRATASE B"/>
    <property type="match status" value="1"/>
</dbReference>
<keyword evidence="13" id="KW-0408">Iron</keyword>
<dbReference type="NCBIfam" id="TIGR00117">
    <property type="entry name" value="acnB"/>
    <property type="match status" value="1"/>
</dbReference>
<evidence type="ECO:0000256" key="5">
    <source>
        <dbReference type="ARBA" id="ARBA00007185"/>
    </source>
</evidence>
<evidence type="ECO:0000256" key="8">
    <source>
        <dbReference type="ARBA" id="ARBA00019379"/>
    </source>
</evidence>
<dbReference type="InterPro" id="IPR015931">
    <property type="entry name" value="Acnase/IPM_dHydase_lsu_aba_1/3"/>
</dbReference>
<evidence type="ECO:0000256" key="3">
    <source>
        <dbReference type="ARBA" id="ARBA00004717"/>
    </source>
</evidence>
<comment type="caution">
    <text evidence="21">The sequence shown here is derived from an EMBL/GenBank/DDBJ whole genome shotgun (WGS) entry which is preliminary data.</text>
</comment>
<dbReference type="GO" id="GO:0003994">
    <property type="term" value="F:aconitate hydratase activity"/>
    <property type="evidence" value="ECO:0007669"/>
    <property type="project" value="UniProtKB-EC"/>
</dbReference>
<dbReference type="EMBL" id="SPMY01000045">
    <property type="protein sequence ID" value="NMQ29052.1"/>
    <property type="molecule type" value="Genomic_DNA"/>
</dbReference>
<feature type="domain" description="Aconitase/3-isopropylmalate dehydratase large subunit alpha/beta/alpha" evidence="18">
    <location>
        <begin position="476"/>
        <end position="700"/>
    </location>
</feature>
<comment type="catalytic activity">
    <reaction evidence="16 17">
        <text>citrate = D-threo-isocitrate</text>
        <dbReference type="Rhea" id="RHEA:10336"/>
        <dbReference type="ChEBI" id="CHEBI:15562"/>
        <dbReference type="ChEBI" id="CHEBI:16947"/>
        <dbReference type="EC" id="4.2.1.3"/>
    </reaction>
</comment>
<dbReference type="Gene3D" id="3.30.499.10">
    <property type="entry name" value="Aconitase, domain 3"/>
    <property type="match status" value="2"/>
</dbReference>
<dbReference type="EC" id="4.2.1.99" evidence="7 17"/>
<dbReference type="CDD" id="cd01581">
    <property type="entry name" value="AcnB"/>
    <property type="match status" value="1"/>
</dbReference>
<keyword evidence="11" id="KW-0479">Metal-binding</keyword>
<dbReference type="Pfam" id="PF00330">
    <property type="entry name" value="Aconitase"/>
    <property type="match status" value="2"/>
</dbReference>
<name>A0ABX1TXQ4_9PROT</name>
<evidence type="ECO:0000256" key="1">
    <source>
        <dbReference type="ARBA" id="ARBA00000118"/>
    </source>
</evidence>
<dbReference type="InterPro" id="IPR001030">
    <property type="entry name" value="Acoase/IPM_deHydtase_lsu_aba"/>
</dbReference>
<sequence length="864" mass="92829">MLESYRAHVAERAALGIPPLPLTAQQTRELVELLKNPPQGEGENLVELLTYRVPAGVDDAAKVKAEFLAKVAKGEESCALVSKEMATELLGTMLGGYNVKPLIDLLAGPTGAIAAAALKKTLLVFDFFHDVKELADKGDANAKSVLQSWADGEWFTSRPEVPTSQKLTVFKVTGETNTDDLSPAPDAWSRPDIPLHALAMLKNPRAGIEADVAGERGPIKQLEALAAKGNLIAYVGDVVGTGSSRKSATNSVLWFTGEDIPFVPNKRFGGFCLGSKIAPIFFNTMEDAGALPIELDVEQMEMGDEIELQIDTATTKVTALKNGTVIAESQLKTPVILDEVRAGGRIPLIIGRGLTTRAREALGLPVSTLFRVPHNPADPGTGYTLAQKMVGRACGLPEGKGVLPGTYCEPRMTTVGSQDTTGPMTRDELKDLACLGFSADMVMQSFCHTAAYPKLVDVRTHRELPTFISTRGGVSLRPGDGIIHSWLNRLLLPDTVGTGGDSHTRFPIGISFPAGSGLVAFAAATGVMPLDMPESVLVRFKGKLQDGVTLRDLVNAIPYYAIKAGLLTVEKKGKKNIFSGRILEIEGLPDLKIEQAFELSDAAAERSAAACAIQLDKAPIIEYMRSNITLMKWMIATGYEDKRTLGRRIKAMEAWIAKPELLKADAGAEYAAVIEIDLADVKEPIVACPNDPDDAKLLSEVAGAKIDEVFIGSCMTNIGHFRAAGKVLEGKTDIPTRLWVAPPTKMDAAILNEEGYYAILGKSGARMEMPGCSLCMGNQAQIRKGSTAMSTSTRNFPNRLGIDTFVYLGSAELASICALLGRIPTVAEYMEQVKVVNAKAADVYRYMNFDQIKEFSEVADTVSV</sequence>
<dbReference type="PANTHER" id="PTHR43160:SF4">
    <property type="entry name" value="ACONITATE HYDRATASE B"/>
    <property type="match status" value="1"/>
</dbReference>
<evidence type="ECO:0000256" key="13">
    <source>
        <dbReference type="ARBA" id="ARBA00023004"/>
    </source>
</evidence>
<evidence type="ECO:0000256" key="10">
    <source>
        <dbReference type="ARBA" id="ARBA00022532"/>
    </source>
</evidence>
<evidence type="ECO:0000259" key="18">
    <source>
        <dbReference type="Pfam" id="PF00330"/>
    </source>
</evidence>
<feature type="domain" description="Aconitase B swivel" evidence="19">
    <location>
        <begin position="167"/>
        <end position="383"/>
    </location>
</feature>
<dbReference type="Pfam" id="PF11791">
    <property type="entry name" value="Aconitase_B_N"/>
    <property type="match status" value="1"/>
</dbReference>
<evidence type="ECO:0000256" key="14">
    <source>
        <dbReference type="ARBA" id="ARBA00023014"/>
    </source>
</evidence>
<dbReference type="Gene3D" id="3.40.1060.10">
    <property type="entry name" value="Aconitase, Domain 2"/>
    <property type="match status" value="1"/>
</dbReference>
<dbReference type="InterPro" id="IPR015932">
    <property type="entry name" value="Aconitase_dom2"/>
</dbReference>
<evidence type="ECO:0000259" key="19">
    <source>
        <dbReference type="Pfam" id="PF06434"/>
    </source>
</evidence>
<evidence type="ECO:0000256" key="16">
    <source>
        <dbReference type="ARBA" id="ARBA00023501"/>
    </source>
</evidence>
<dbReference type="Proteomes" id="UP000749010">
    <property type="component" value="Unassembled WGS sequence"/>
</dbReference>
<dbReference type="InterPro" id="IPR018136">
    <property type="entry name" value="Aconitase_4Fe-4S_BS"/>
</dbReference>
<dbReference type="InterPro" id="IPR050926">
    <property type="entry name" value="Aconitase/IPM_isomerase"/>
</dbReference>